<dbReference type="InterPro" id="IPR029058">
    <property type="entry name" value="AB_hydrolase_fold"/>
</dbReference>
<evidence type="ECO:0000313" key="1">
    <source>
        <dbReference type="EMBL" id="KAJ9143465.1"/>
    </source>
</evidence>
<dbReference type="AlphaFoldDB" id="A0AA38RVZ1"/>
<evidence type="ECO:0000313" key="2">
    <source>
        <dbReference type="Proteomes" id="UP001174694"/>
    </source>
</evidence>
<dbReference type="Proteomes" id="UP001174694">
    <property type="component" value="Unassembled WGS sequence"/>
</dbReference>
<dbReference type="EMBL" id="JANBVO010000019">
    <property type="protein sequence ID" value="KAJ9143465.1"/>
    <property type="molecule type" value="Genomic_DNA"/>
</dbReference>
<sequence>MPPPVLPEKYKGDIVSIEQNKGLSPLAPQVVETFMSAYEPDFHSPLFIPFSHPKGHQGIPPTYFQIYGLDNLRDEQLIYERVLREDARIRTRRRI</sequence>
<accession>A0AA38RVZ1</accession>
<comment type="caution">
    <text evidence="1">The sequence shown here is derived from an EMBL/GenBank/DDBJ whole genome shotgun (WGS) entry which is preliminary data.</text>
</comment>
<dbReference type="Gene3D" id="3.40.50.1820">
    <property type="entry name" value="alpha/beta hydrolase"/>
    <property type="match status" value="1"/>
</dbReference>
<keyword evidence="2" id="KW-1185">Reference proteome</keyword>
<gene>
    <name evidence="1" type="ORF">NKR23_g6579</name>
</gene>
<name>A0AA38RVZ1_9PEZI</name>
<organism evidence="1 2">
    <name type="scientific">Pleurostoma richardsiae</name>
    <dbReference type="NCBI Taxonomy" id="41990"/>
    <lineage>
        <taxon>Eukaryota</taxon>
        <taxon>Fungi</taxon>
        <taxon>Dikarya</taxon>
        <taxon>Ascomycota</taxon>
        <taxon>Pezizomycotina</taxon>
        <taxon>Sordariomycetes</taxon>
        <taxon>Sordariomycetidae</taxon>
        <taxon>Calosphaeriales</taxon>
        <taxon>Pleurostomataceae</taxon>
        <taxon>Pleurostoma</taxon>
    </lineage>
</organism>
<proteinExistence type="predicted"/>
<reference evidence="1" key="1">
    <citation type="submission" date="2022-07" db="EMBL/GenBank/DDBJ databases">
        <title>Fungi with potential for degradation of polypropylene.</title>
        <authorList>
            <person name="Gostincar C."/>
        </authorList>
    </citation>
    <scope>NUCLEOTIDE SEQUENCE</scope>
    <source>
        <strain evidence="1">EXF-13308</strain>
    </source>
</reference>
<protein>
    <submittedName>
        <fullName evidence="1">Uncharacterized protein</fullName>
    </submittedName>
</protein>